<feature type="region of interest" description="Disordered" evidence="1">
    <location>
        <begin position="1"/>
        <end position="20"/>
    </location>
</feature>
<keyword evidence="2" id="KW-0472">Membrane</keyword>
<evidence type="ECO:0000313" key="3">
    <source>
        <dbReference type="EMBL" id="MBP2404770.1"/>
    </source>
</evidence>
<sequence length="145" mass="14167">MASHARHARSKSPRPGLPRGLVRVGVSVSAGAAIVAGGAAIASAAPAKDKAQPVGVSLGEISAESAGTALGQSLYHSSAGALGPLKVLRLNPLAGTGSDPTNNAVGTQVADFQPVSTAIVTAPLSQGGALEQLPLLSYAAQFLPG</sequence>
<accession>A0ABS4Y7K2</accession>
<evidence type="ECO:0000256" key="1">
    <source>
        <dbReference type="SAM" id="MobiDB-lite"/>
    </source>
</evidence>
<feature type="compositionally biased region" description="Basic residues" evidence="1">
    <location>
        <begin position="1"/>
        <end position="12"/>
    </location>
</feature>
<evidence type="ECO:0000256" key="2">
    <source>
        <dbReference type="SAM" id="Phobius"/>
    </source>
</evidence>
<comment type="caution">
    <text evidence="3">The sequence shown here is derived from an EMBL/GenBank/DDBJ whole genome shotgun (WGS) entry which is preliminary data.</text>
</comment>
<reference evidence="3 4" key="1">
    <citation type="submission" date="2021-03" db="EMBL/GenBank/DDBJ databases">
        <title>Sequencing the genomes of 1000 actinobacteria strains.</title>
        <authorList>
            <person name="Klenk H.-P."/>
        </authorList>
    </citation>
    <scope>NUCLEOTIDE SEQUENCE [LARGE SCALE GENOMIC DNA]</scope>
    <source>
        <strain evidence="3 4">DSM 41480</strain>
    </source>
</reference>
<keyword evidence="2" id="KW-0812">Transmembrane</keyword>
<keyword evidence="4" id="KW-1185">Reference proteome</keyword>
<dbReference type="EMBL" id="JAGIOH010000001">
    <property type="protein sequence ID" value="MBP2404770.1"/>
    <property type="molecule type" value="Genomic_DNA"/>
</dbReference>
<gene>
    <name evidence="3" type="ORF">JO379_004239</name>
</gene>
<dbReference type="GeneID" id="91571108"/>
<keyword evidence="2" id="KW-1133">Transmembrane helix</keyword>
<name>A0ABS4Y7K2_9ACTN</name>
<organism evidence="3 4">
    <name type="scientific">Streptomyces syringium</name>
    <dbReference type="NCBI Taxonomy" id="76729"/>
    <lineage>
        <taxon>Bacteria</taxon>
        <taxon>Bacillati</taxon>
        <taxon>Actinomycetota</taxon>
        <taxon>Actinomycetes</taxon>
        <taxon>Kitasatosporales</taxon>
        <taxon>Streptomycetaceae</taxon>
        <taxon>Streptomyces</taxon>
    </lineage>
</organism>
<feature type="transmembrane region" description="Helical" evidence="2">
    <location>
        <begin position="21"/>
        <end position="42"/>
    </location>
</feature>
<proteinExistence type="predicted"/>
<dbReference type="RefSeq" id="WP_209516437.1">
    <property type="nucleotide sequence ID" value="NZ_JAGIOH010000001.1"/>
</dbReference>
<evidence type="ECO:0000313" key="4">
    <source>
        <dbReference type="Proteomes" id="UP001519291"/>
    </source>
</evidence>
<dbReference type="Proteomes" id="UP001519291">
    <property type="component" value="Unassembled WGS sequence"/>
</dbReference>
<protein>
    <submittedName>
        <fullName evidence="3">Uncharacterized protein</fullName>
    </submittedName>
</protein>